<dbReference type="EMBL" id="CAJEWN010001565">
    <property type="protein sequence ID" value="CAD2198468.1"/>
    <property type="molecule type" value="Genomic_DNA"/>
</dbReference>
<keyword evidence="1" id="KW-1133">Transmembrane helix</keyword>
<keyword evidence="1" id="KW-0812">Transmembrane</keyword>
<comment type="caution">
    <text evidence="2">The sequence shown here is derived from an EMBL/GenBank/DDBJ whole genome shotgun (WGS) entry which is preliminary data.</text>
</comment>
<protein>
    <submittedName>
        <fullName evidence="2">Uncharacterized protein</fullName>
    </submittedName>
</protein>
<organism evidence="2 3">
    <name type="scientific">Meloidogyne enterolobii</name>
    <name type="common">Root-knot nematode worm</name>
    <name type="synonym">Meloidogyne mayaguensis</name>
    <dbReference type="NCBI Taxonomy" id="390850"/>
    <lineage>
        <taxon>Eukaryota</taxon>
        <taxon>Metazoa</taxon>
        <taxon>Ecdysozoa</taxon>
        <taxon>Nematoda</taxon>
        <taxon>Chromadorea</taxon>
        <taxon>Rhabditida</taxon>
        <taxon>Tylenchina</taxon>
        <taxon>Tylenchomorpha</taxon>
        <taxon>Tylenchoidea</taxon>
        <taxon>Meloidogynidae</taxon>
        <taxon>Meloidogyninae</taxon>
        <taxon>Meloidogyne</taxon>
    </lineage>
</organism>
<evidence type="ECO:0000256" key="1">
    <source>
        <dbReference type="SAM" id="Phobius"/>
    </source>
</evidence>
<accession>A0A6V7XGT2</accession>
<gene>
    <name evidence="2" type="ORF">MENT_LOCUS51785</name>
</gene>
<reference evidence="2 3" key="1">
    <citation type="submission" date="2020-08" db="EMBL/GenBank/DDBJ databases">
        <authorList>
            <person name="Koutsovoulos G."/>
            <person name="Danchin GJ E."/>
        </authorList>
    </citation>
    <scope>NUCLEOTIDE SEQUENCE [LARGE SCALE GENOMIC DNA]</scope>
</reference>
<feature type="transmembrane region" description="Helical" evidence="1">
    <location>
        <begin position="45"/>
        <end position="63"/>
    </location>
</feature>
<evidence type="ECO:0000313" key="3">
    <source>
        <dbReference type="Proteomes" id="UP000580250"/>
    </source>
</evidence>
<name>A0A6V7XGT2_MELEN</name>
<sequence length="254" mass="29988">MVVRRCVHAGVVYWLSCFWLVAMLQCWGSCTVAGGMLLLMILYKCFWLCFCWWFCFFSTGSLLDYFWWTWWWISLLFMEINRFCLGSWNWSNWWRNNQLNSQGYSSYKILSFFEHRCLFSLPILCIFLPMEIFQQLLNLWYCEGGVSSFTLSILNNSKSSSFMVLVKKQKSPQGWIETVPTAAATTEENGEEEEKVKRLEELTSSDKKIEQSIQISQTKPNFWLTVFRFTNSFKNKYNPTAKIILDPGQKASFL</sequence>
<feature type="transmembrane region" description="Helical" evidence="1">
    <location>
        <begin position="12"/>
        <end position="38"/>
    </location>
</feature>
<dbReference type="Proteomes" id="UP000580250">
    <property type="component" value="Unassembled WGS sequence"/>
</dbReference>
<keyword evidence="1" id="KW-0472">Membrane</keyword>
<dbReference type="AlphaFoldDB" id="A0A6V7XGT2"/>
<proteinExistence type="predicted"/>
<evidence type="ECO:0000313" key="2">
    <source>
        <dbReference type="EMBL" id="CAD2198468.1"/>
    </source>
</evidence>